<gene>
    <name evidence="12" type="ORF">TCLT_LOCUS1881</name>
</gene>
<evidence type="ECO:0000256" key="4">
    <source>
        <dbReference type="ARBA" id="ARBA00022763"/>
    </source>
</evidence>
<evidence type="ECO:0000256" key="10">
    <source>
        <dbReference type="ARBA" id="ARBA00023242"/>
    </source>
</evidence>
<keyword evidence="13" id="KW-1185">Reference proteome</keyword>
<name>A0A0N5CNV6_THECL</name>
<dbReference type="GO" id="GO:0008270">
    <property type="term" value="F:zinc ion binding"/>
    <property type="evidence" value="ECO:0007669"/>
    <property type="project" value="UniProtKB-KW"/>
</dbReference>
<keyword evidence="6 11" id="KW-0862">Zinc</keyword>
<evidence type="ECO:0000256" key="5">
    <source>
        <dbReference type="ARBA" id="ARBA00022771"/>
    </source>
</evidence>
<dbReference type="GO" id="GO:0006355">
    <property type="term" value="P:regulation of DNA-templated transcription"/>
    <property type="evidence" value="ECO:0007669"/>
    <property type="project" value="InterPro"/>
</dbReference>
<dbReference type="GO" id="GO:0005675">
    <property type="term" value="C:transcription factor TFIIH holo complex"/>
    <property type="evidence" value="ECO:0007669"/>
    <property type="project" value="UniProtKB-UniRule"/>
</dbReference>
<dbReference type="WBParaSite" id="TCLT_0000188001-mRNA-1">
    <property type="protein sequence ID" value="TCLT_0000188001-mRNA-1"/>
    <property type="gene ID" value="TCLT_0000188001"/>
</dbReference>
<protein>
    <recommendedName>
        <fullName evidence="11">General transcription factor IIH subunit 3</fullName>
    </recommendedName>
    <alternativeName>
        <fullName evidence="11">General transcription factor IIH polypeptide 3</fullName>
    </alternativeName>
</protein>
<reference evidence="12 13" key="2">
    <citation type="submission" date="2018-11" db="EMBL/GenBank/DDBJ databases">
        <authorList>
            <consortium name="Pathogen Informatics"/>
        </authorList>
    </citation>
    <scope>NUCLEOTIDE SEQUENCE [LARGE SCALE GENOMIC DNA]</scope>
</reference>
<comment type="function">
    <text evidence="11">Component of the general transcription and DNA repair factor IIH (TFIIH) core complex, which is involved in general and transcription-coupled nucleotide excision repair (NER) of damaged DNA and, when complexed to CAK, in RNA transcription by RNA polymerase II. In NER, TFIIH acts by opening DNA around the lesion to allow the excision of the damaged oligonucleotide and its replacement by a new DNA fragment. In transcription, TFIIH has an essential role in transcription initiation. When the pre-initiation complex (PIC) has been established, TFIIH is required for promoter opening and promoter escape. Phosphorylation of the C-terminal tail (CTD) of the largest subunit of RNA polymerase II by the kinase module CAK controls the initiation of transcription.</text>
</comment>
<dbReference type="InterPro" id="IPR004600">
    <property type="entry name" value="TFIIH_Tfb4/GTF2H3"/>
</dbReference>
<keyword evidence="3 11" id="KW-0479">Metal-binding</keyword>
<evidence type="ECO:0000313" key="14">
    <source>
        <dbReference type="WBParaSite" id="TCLT_0000188001-mRNA-1"/>
    </source>
</evidence>
<evidence type="ECO:0000256" key="11">
    <source>
        <dbReference type="RuleBase" id="RU368090"/>
    </source>
</evidence>
<dbReference type="InterPro" id="IPR036465">
    <property type="entry name" value="vWFA_dom_sf"/>
</dbReference>
<dbReference type="Pfam" id="PF03850">
    <property type="entry name" value="Tfb4"/>
    <property type="match status" value="1"/>
</dbReference>
<dbReference type="STRING" id="103827.A0A0N5CNV6"/>
<dbReference type="Gene3D" id="3.40.50.410">
    <property type="entry name" value="von Willebrand factor, type A domain"/>
    <property type="match status" value="1"/>
</dbReference>
<evidence type="ECO:0000256" key="8">
    <source>
        <dbReference type="ARBA" id="ARBA00023163"/>
    </source>
</evidence>
<keyword evidence="9 11" id="KW-0234">DNA repair</keyword>
<keyword evidence="8 11" id="KW-0804">Transcription</keyword>
<dbReference type="Proteomes" id="UP000276776">
    <property type="component" value="Unassembled WGS sequence"/>
</dbReference>
<evidence type="ECO:0000256" key="1">
    <source>
        <dbReference type="ARBA" id="ARBA00004123"/>
    </source>
</evidence>
<organism evidence="14">
    <name type="scientific">Thelazia callipaeda</name>
    <name type="common">Oriental eyeworm</name>
    <name type="synonym">Parasitic nematode</name>
    <dbReference type="NCBI Taxonomy" id="103827"/>
    <lineage>
        <taxon>Eukaryota</taxon>
        <taxon>Metazoa</taxon>
        <taxon>Ecdysozoa</taxon>
        <taxon>Nematoda</taxon>
        <taxon>Chromadorea</taxon>
        <taxon>Rhabditida</taxon>
        <taxon>Spirurina</taxon>
        <taxon>Spiruromorpha</taxon>
        <taxon>Thelazioidea</taxon>
        <taxon>Thelaziidae</taxon>
        <taxon>Thelazia</taxon>
    </lineage>
</organism>
<keyword evidence="5 11" id="KW-0863">Zinc-finger</keyword>
<dbReference type="OMA" id="DYRASCH"/>
<keyword evidence="7 11" id="KW-0805">Transcription regulation</keyword>
<comment type="subcellular location">
    <subcellularLocation>
        <location evidence="1 11">Nucleus</location>
    </subcellularLocation>
</comment>
<comment type="similarity">
    <text evidence="2 11">Belongs to the TFB4 family.</text>
</comment>
<dbReference type="EMBL" id="UYYF01000297">
    <property type="protein sequence ID" value="VDM97554.1"/>
    <property type="molecule type" value="Genomic_DNA"/>
</dbReference>
<evidence type="ECO:0000313" key="13">
    <source>
        <dbReference type="Proteomes" id="UP000276776"/>
    </source>
</evidence>
<dbReference type="GO" id="GO:0006289">
    <property type="term" value="P:nucleotide-excision repair"/>
    <property type="evidence" value="ECO:0007669"/>
    <property type="project" value="UniProtKB-UniRule"/>
</dbReference>
<keyword evidence="4 11" id="KW-0227">DNA damage</keyword>
<dbReference type="GO" id="GO:0000439">
    <property type="term" value="C:transcription factor TFIIH core complex"/>
    <property type="evidence" value="ECO:0007669"/>
    <property type="project" value="UniProtKB-UniRule"/>
</dbReference>
<evidence type="ECO:0000313" key="12">
    <source>
        <dbReference type="EMBL" id="VDM97554.1"/>
    </source>
</evidence>
<keyword evidence="10 11" id="KW-0539">Nucleus</keyword>
<reference evidence="14" key="1">
    <citation type="submission" date="2017-02" db="UniProtKB">
        <authorList>
            <consortium name="WormBaseParasite"/>
        </authorList>
    </citation>
    <scope>IDENTIFICATION</scope>
</reference>
<comment type="subunit">
    <text evidence="11">Part of a TFIID-containing RNA polymerase II pre-initiation complex that is composed of TBP and at least GTF2A1, GTF2A2, GTF2E1, GTF2E2, GTF2F1, GTF2H2, GTF2H3, GTF2H4, GTF2H5, GTF2B, TCEA1, ERCC2, ERCC3, TAF1, TAF2, TAF3, TAF4, TAF5, TAF6, TAF7, TAF8, TAF9, TAF10, TAF11, TAF12 and TAF13. Component of the 7-subunit TFIIH core complex composed of XPB/ERCC3, XPD/ERCC2, GTF2H1, GTF2H2, GTF2H3, GTF2H4 and GTF2H5, which is active in NER. The core complex associates with the 3-subunit CDK-activating kinase (CAK) module composed of CCNH/cyclin H, CDK7 and MNAT1 to form the 10-subunit holoenzyme (holo-TFIIH) active in transcription. Interacts with RARA; the interaction requires prior phosphorylation of RARA on 'Ser-369' which then enhances interaction of RARA with CDK7.</text>
</comment>
<evidence type="ECO:0000256" key="6">
    <source>
        <dbReference type="ARBA" id="ARBA00022833"/>
    </source>
</evidence>
<accession>A0A0N5CNV6</accession>
<dbReference type="PANTHER" id="PTHR12831:SF0">
    <property type="entry name" value="GENERAL TRANSCRIPTION FACTOR IIH SUBUNIT 3"/>
    <property type="match status" value="1"/>
</dbReference>
<dbReference type="PANTHER" id="PTHR12831">
    <property type="entry name" value="TRANSCRIPTION INITIATION FACTOR IIH TFIIH , POLYPEPTIDE 3-RELATED"/>
    <property type="match status" value="1"/>
</dbReference>
<proteinExistence type="inferred from homology"/>
<evidence type="ECO:0000256" key="3">
    <source>
        <dbReference type="ARBA" id="ARBA00022723"/>
    </source>
</evidence>
<evidence type="ECO:0000256" key="9">
    <source>
        <dbReference type="ARBA" id="ARBA00023204"/>
    </source>
</evidence>
<evidence type="ECO:0000256" key="2">
    <source>
        <dbReference type="ARBA" id="ARBA00005273"/>
    </source>
</evidence>
<evidence type="ECO:0000256" key="7">
    <source>
        <dbReference type="ARBA" id="ARBA00023015"/>
    </source>
</evidence>
<dbReference type="OrthoDB" id="17307at2759"/>
<dbReference type="AlphaFoldDB" id="A0A0N5CNV6"/>
<sequence length="300" mass="32900">MLGSEAWDGGKDAVLLSDSLCKMSCLSIVVDCDARHWGEVVEREHDETVIPSLIQAIVSHTTAHMSLSAANRFIVIGVDETLVEPNIYASHMSADIDMSSNLRAALRNVLKKSACLTTATESSLFAPAFALAICHIHRYKSDMEGGDGRILVINIGSDLFGEQHILMNIFFAAHKHGILIDVANIGRTAPILQQASDITGGTYFNVKKPKQLFQYTTCFAFGNSLLRSAFPPVSLTAVDYRASCQCHGTPVSIGWVCSVCLSVHCHFIPICPSCNTAFKISMLPRRTRKKRRETERELVS</sequence>